<feature type="compositionally biased region" description="Polar residues" evidence="1">
    <location>
        <begin position="48"/>
        <end position="78"/>
    </location>
</feature>
<feature type="region of interest" description="Disordered" evidence="1">
    <location>
        <begin position="1"/>
        <end position="99"/>
    </location>
</feature>
<dbReference type="EMBL" id="CAEKKB010000002">
    <property type="protein sequence ID" value="CAB4299784.1"/>
    <property type="molecule type" value="Genomic_DNA"/>
</dbReference>
<protein>
    <submittedName>
        <fullName evidence="2">Uncharacterized protein</fullName>
    </submittedName>
</protein>
<evidence type="ECO:0000313" key="3">
    <source>
        <dbReference type="Proteomes" id="UP000507245"/>
    </source>
</evidence>
<accession>A0A6J5WKC8</accession>
<sequence>MPKGPCRTTRPVEKTERKLTKAIKHREPSRLLEGIAPSLAPRQPVPSYVSNPGGPNSKFTLRQLTRTQLQNAQDTPGSHPNVIKAPNTQPRRQGLTRRPKLNLPSRLNSQLQKTWLQKSKSTKFIIRLALPAQQPSRLVRNVLAEWKGPCRIN</sequence>
<name>A0A6J5WKC8_PRUAR</name>
<evidence type="ECO:0000313" key="2">
    <source>
        <dbReference type="EMBL" id="CAB4299784.1"/>
    </source>
</evidence>
<organism evidence="2 3">
    <name type="scientific">Prunus armeniaca</name>
    <name type="common">Apricot</name>
    <name type="synonym">Armeniaca vulgaris</name>
    <dbReference type="NCBI Taxonomy" id="36596"/>
    <lineage>
        <taxon>Eukaryota</taxon>
        <taxon>Viridiplantae</taxon>
        <taxon>Streptophyta</taxon>
        <taxon>Embryophyta</taxon>
        <taxon>Tracheophyta</taxon>
        <taxon>Spermatophyta</taxon>
        <taxon>Magnoliopsida</taxon>
        <taxon>eudicotyledons</taxon>
        <taxon>Gunneridae</taxon>
        <taxon>Pentapetalae</taxon>
        <taxon>rosids</taxon>
        <taxon>fabids</taxon>
        <taxon>Rosales</taxon>
        <taxon>Rosaceae</taxon>
        <taxon>Amygdaloideae</taxon>
        <taxon>Amygdaleae</taxon>
        <taxon>Prunus</taxon>
    </lineage>
</organism>
<dbReference type="Proteomes" id="UP000507245">
    <property type="component" value="Unassembled WGS sequence"/>
</dbReference>
<dbReference type="AlphaFoldDB" id="A0A6J5WKC8"/>
<proteinExistence type="predicted"/>
<reference evidence="3" key="1">
    <citation type="journal article" date="2020" name="Genome Biol.">
        <title>Gamete binning: chromosome-level and haplotype-resolved genome assembly enabled by high-throughput single-cell sequencing of gamete genomes.</title>
        <authorList>
            <person name="Campoy J.A."/>
            <person name="Sun H."/>
            <person name="Goel M."/>
            <person name="Jiao W.-B."/>
            <person name="Folz-Donahue K."/>
            <person name="Wang N."/>
            <person name="Rubio M."/>
            <person name="Liu C."/>
            <person name="Kukat C."/>
            <person name="Ruiz D."/>
            <person name="Huettel B."/>
            <person name="Schneeberger K."/>
        </authorList>
    </citation>
    <scope>NUCLEOTIDE SEQUENCE [LARGE SCALE GENOMIC DNA]</scope>
    <source>
        <strain evidence="3">cv. Rojo Pasion</strain>
    </source>
</reference>
<feature type="compositionally biased region" description="Basic and acidic residues" evidence="1">
    <location>
        <begin position="10"/>
        <end position="30"/>
    </location>
</feature>
<evidence type="ECO:0000256" key="1">
    <source>
        <dbReference type="SAM" id="MobiDB-lite"/>
    </source>
</evidence>
<keyword evidence="3" id="KW-1185">Reference proteome</keyword>
<gene>
    <name evidence="2" type="ORF">ORAREDHAP_LOCUS14467</name>
</gene>